<dbReference type="OrthoDB" id="1443520at2"/>
<dbReference type="RefSeq" id="WP_130613956.1">
    <property type="nucleotide sequence ID" value="NZ_SGIU01000002.1"/>
</dbReference>
<evidence type="ECO:0008006" key="3">
    <source>
        <dbReference type="Google" id="ProtNLM"/>
    </source>
</evidence>
<gene>
    <name evidence="1" type="ORF">EW142_11420</name>
</gene>
<name>A0A4Q8QAF8_9FLAO</name>
<comment type="caution">
    <text evidence="1">The sequence shown here is derived from an EMBL/GenBank/DDBJ whole genome shotgun (WGS) entry which is preliminary data.</text>
</comment>
<accession>A0A4Q8QAF8</accession>
<dbReference type="PROSITE" id="PS51257">
    <property type="entry name" value="PROKAR_LIPOPROTEIN"/>
    <property type="match status" value="1"/>
</dbReference>
<keyword evidence="2" id="KW-1185">Reference proteome</keyword>
<reference evidence="1 2" key="1">
    <citation type="submission" date="2019-02" db="EMBL/GenBank/DDBJ databases">
        <title>Draft genome sequence of Muricauda sp. 176CP4-71.</title>
        <authorList>
            <person name="Park J.-S."/>
        </authorList>
    </citation>
    <scope>NUCLEOTIDE SEQUENCE [LARGE SCALE GENOMIC DNA]</scope>
    <source>
        <strain evidence="1 2">176CP4-71</strain>
    </source>
</reference>
<evidence type="ECO:0000313" key="2">
    <source>
        <dbReference type="Proteomes" id="UP000291981"/>
    </source>
</evidence>
<protein>
    <recommendedName>
        <fullName evidence="3">Lipoprotein</fullName>
    </recommendedName>
</protein>
<evidence type="ECO:0000313" key="1">
    <source>
        <dbReference type="EMBL" id="TAI47285.1"/>
    </source>
</evidence>
<dbReference type="AlphaFoldDB" id="A0A4Q8QAF8"/>
<dbReference type="EMBL" id="SGIU01000002">
    <property type="protein sequence ID" value="TAI47285.1"/>
    <property type="molecule type" value="Genomic_DNA"/>
</dbReference>
<sequence>MQKLTCLIFALALFVGCKDKKQTTVENTSDTVYFEYQKMPKKLEINPEVAAILEEWEEFKAFSNSLDVLYRATNNEDLSLAIDDLLEKEKEWGKGTYPEIFDTFQVKSRQRVLRTCMLKVKASIINKTDTTQPTIEMIEAFNIIRKQFNIIMNSQLDTKLILDAE</sequence>
<organism evidence="1 2">
    <name type="scientific">Flagellimonas allohymeniacidonis</name>
    <dbReference type="NCBI Taxonomy" id="2517819"/>
    <lineage>
        <taxon>Bacteria</taxon>
        <taxon>Pseudomonadati</taxon>
        <taxon>Bacteroidota</taxon>
        <taxon>Flavobacteriia</taxon>
        <taxon>Flavobacteriales</taxon>
        <taxon>Flavobacteriaceae</taxon>
        <taxon>Flagellimonas</taxon>
    </lineage>
</organism>
<proteinExistence type="predicted"/>
<dbReference type="Proteomes" id="UP000291981">
    <property type="component" value="Unassembled WGS sequence"/>
</dbReference>